<evidence type="ECO:0000313" key="3">
    <source>
        <dbReference type="Proteomes" id="UP001499947"/>
    </source>
</evidence>
<dbReference type="EMBL" id="BAAALR010000041">
    <property type="protein sequence ID" value="GAA1688940.1"/>
    <property type="molecule type" value="Genomic_DNA"/>
</dbReference>
<proteinExistence type="predicted"/>
<accession>A0ABN2HK00</accession>
<evidence type="ECO:0000313" key="2">
    <source>
        <dbReference type="EMBL" id="GAA1688940.1"/>
    </source>
</evidence>
<organism evidence="2 3">
    <name type="scientific">Streptomyces yatensis</name>
    <dbReference type="NCBI Taxonomy" id="155177"/>
    <lineage>
        <taxon>Bacteria</taxon>
        <taxon>Bacillati</taxon>
        <taxon>Actinomycetota</taxon>
        <taxon>Actinomycetes</taxon>
        <taxon>Kitasatosporales</taxon>
        <taxon>Streptomycetaceae</taxon>
        <taxon>Streptomyces</taxon>
        <taxon>Streptomyces violaceusniger group</taxon>
    </lineage>
</organism>
<protein>
    <submittedName>
        <fullName evidence="2">Uncharacterized protein</fullName>
    </submittedName>
</protein>
<reference evidence="2 3" key="1">
    <citation type="journal article" date="2019" name="Int. J. Syst. Evol. Microbiol.">
        <title>The Global Catalogue of Microorganisms (GCM) 10K type strain sequencing project: providing services to taxonomists for standard genome sequencing and annotation.</title>
        <authorList>
            <consortium name="The Broad Institute Genomics Platform"/>
            <consortium name="The Broad Institute Genome Sequencing Center for Infectious Disease"/>
            <person name="Wu L."/>
            <person name="Ma J."/>
        </authorList>
    </citation>
    <scope>NUCLEOTIDE SEQUENCE [LARGE SCALE GENOMIC DNA]</scope>
    <source>
        <strain evidence="2 3">JCM 13244</strain>
    </source>
</reference>
<name>A0ABN2HK00_9ACTN</name>
<keyword evidence="3" id="KW-1185">Reference proteome</keyword>
<feature type="compositionally biased region" description="Polar residues" evidence="1">
    <location>
        <begin position="1"/>
        <end position="19"/>
    </location>
</feature>
<dbReference type="Proteomes" id="UP001499947">
    <property type="component" value="Unassembled WGS sequence"/>
</dbReference>
<gene>
    <name evidence="2" type="ORF">GCM10009680_30540</name>
</gene>
<feature type="compositionally biased region" description="Acidic residues" evidence="1">
    <location>
        <begin position="34"/>
        <end position="43"/>
    </location>
</feature>
<evidence type="ECO:0000256" key="1">
    <source>
        <dbReference type="SAM" id="MobiDB-lite"/>
    </source>
</evidence>
<sequence length="83" mass="8194">MTSSASATARRTGTISDPQRMTRRGGRHRPAETDGGEEAEGAEEAGAGDGAGGAPGVPGVSGEELRGGSGETVIGRRLSAAGW</sequence>
<feature type="compositionally biased region" description="Gly residues" evidence="1">
    <location>
        <begin position="47"/>
        <end position="56"/>
    </location>
</feature>
<comment type="caution">
    <text evidence="2">The sequence shown here is derived from an EMBL/GenBank/DDBJ whole genome shotgun (WGS) entry which is preliminary data.</text>
</comment>
<feature type="region of interest" description="Disordered" evidence="1">
    <location>
        <begin position="1"/>
        <end position="83"/>
    </location>
</feature>